<dbReference type="Pfam" id="PF02009">
    <property type="entry name" value="RIFIN"/>
    <property type="match status" value="1"/>
</dbReference>
<dbReference type="AlphaFoldDB" id="Q8IFQ3"/>
<dbReference type="GO" id="GO:0020033">
    <property type="term" value="P:antigenic variation"/>
    <property type="evidence" value="ECO:0000304"/>
    <property type="project" value="GeneDB"/>
</dbReference>
<dbReference type="GeneID" id="812474"/>
<dbReference type="VEuPathDB" id="PlasmoDB:PF3D7_0421200"/>
<dbReference type="PhylomeDB" id="Q8IFQ3"/>
<keyword evidence="1" id="KW-0472">Membrane</keyword>
<evidence type="ECO:0000256" key="1">
    <source>
        <dbReference type="SAM" id="Phobius"/>
    </source>
</evidence>
<evidence type="ECO:0000313" key="3">
    <source>
        <dbReference type="EMBL" id="CAD49246.1"/>
    </source>
</evidence>
<dbReference type="InterPro" id="IPR006373">
    <property type="entry name" value="VSA_Rifin"/>
</dbReference>
<dbReference type="NCBIfam" id="TIGR01477">
    <property type="entry name" value="RIFIN"/>
    <property type="match status" value="1"/>
</dbReference>
<organism evidence="3 4">
    <name type="scientific">Plasmodium falciparum (isolate 3D7)</name>
    <dbReference type="NCBI Taxonomy" id="36329"/>
    <lineage>
        <taxon>Eukaryota</taxon>
        <taxon>Sar</taxon>
        <taxon>Alveolata</taxon>
        <taxon>Apicomplexa</taxon>
        <taxon>Aconoidasida</taxon>
        <taxon>Haemosporida</taxon>
        <taxon>Plasmodiidae</taxon>
        <taxon>Plasmodium</taxon>
        <taxon>Plasmodium (Laverania)</taxon>
    </lineage>
</organism>
<proteinExistence type="predicted"/>
<dbReference type="GO" id="GO:0020002">
    <property type="term" value="C:host cell plasma membrane"/>
    <property type="evidence" value="ECO:0000314"/>
    <property type="project" value="GeneDB"/>
</dbReference>
<feature type="chain" id="PRO_5004310103" evidence="2">
    <location>
        <begin position="22"/>
        <end position="346"/>
    </location>
</feature>
<accession>Q8IFQ3</accession>
<keyword evidence="4" id="KW-1185">Reference proteome</keyword>
<dbReference type="SMR" id="Q8IFQ3"/>
<gene>
    <name evidence="3" type="ORF">PF3D7_0421200</name>
</gene>
<dbReference type="OrthoDB" id="379111at2759"/>
<evidence type="ECO:0000313" key="4">
    <source>
        <dbReference type="Proteomes" id="UP000001450"/>
    </source>
</evidence>
<dbReference type="Proteomes" id="UP000001450">
    <property type="component" value="Chromosome 4"/>
</dbReference>
<dbReference type="RefSeq" id="XP_001351516.1">
    <property type="nucleotide sequence ID" value="XM_001351480.1"/>
</dbReference>
<dbReference type="EMBL" id="AL844503">
    <property type="protein sequence ID" value="CAD49246.1"/>
    <property type="molecule type" value="Genomic_DNA"/>
</dbReference>
<feature type="signal peptide" evidence="2">
    <location>
        <begin position="1"/>
        <end position="21"/>
    </location>
</feature>
<dbReference type="HOGENOM" id="CLU_064205_0_0_1"/>
<protein>
    <submittedName>
        <fullName evidence="3">Rifin</fullName>
    </submittedName>
</protein>
<name>Q8IFQ3_PLAF7</name>
<dbReference type="PaxDb" id="5833-PFD1010w"/>
<keyword evidence="2" id="KW-0732">Signal</keyword>
<sequence length="346" mass="38103">MKLHYTKILLFFFPLYILVTSYHVYSKNKPSITSHHTQTNRSLCECDTQSSNYDKDTGMKSVMQQFVDRTSQCFEEYDERMNEKRQKSKEQRDKNVQKIIEKDKIEKSLAEKVETGCLKYGCGLGGVAGSVGIFGTVAVKELTKAAITTATELAKEAAKDGAMAATIKAAGAEAGKKFVIAGLGKLHVSTLDNQILESYFATTKYTNVTKIARAINEQYNPSSCLTGGSGADNSICPWAMENFFAARKIPGKVSSTYNSIEVAVKSIVSDAEPVATAAAQQATEEAIKNSIAVVDAKYVICQNAIIASVVALLIIVLIMIIIYLVLRYRRKNKMNKKAHYTKLLKE</sequence>
<dbReference type="KEGG" id="pfa:PF3D7_0421200"/>
<evidence type="ECO:0000256" key="2">
    <source>
        <dbReference type="SAM" id="SignalP"/>
    </source>
</evidence>
<reference evidence="3 4" key="2">
    <citation type="journal article" date="2002" name="Nature">
        <title>Sequence of Plasmodium falciparum chromosomes 1, 3-9 and 13.</title>
        <authorList>
            <person name="Hall N."/>
            <person name="Pain A."/>
            <person name="Berriman M."/>
            <person name="Churcher C."/>
            <person name="Harris B."/>
            <person name="Harris D."/>
            <person name="Mungall K."/>
            <person name="Bowman S."/>
            <person name="Atkin R."/>
            <person name="Baker S."/>
            <person name="Barron A."/>
            <person name="Brooks K."/>
            <person name="Buckee C.O."/>
            <person name="Burrows C."/>
            <person name="Cherevach I."/>
            <person name="Chillingworth C."/>
            <person name="Chillingworth T."/>
            <person name="Christodoulou Z."/>
            <person name="Clark L."/>
            <person name="Clark R."/>
            <person name="Corto C."/>
            <person name="Cronin A."/>
            <person name="Davies R."/>
            <person name="Davies P."/>
            <person name="Dear P."/>
            <person name="Dearden F."/>
            <person name="Doggett J."/>
            <person name="Feltwell T."/>
            <person name="Goble A."/>
            <person name="Goodhead I."/>
            <person name="Gwilliam R."/>
            <person name="Hamlin N."/>
            <person name="Hance Z."/>
            <person name="Harper D."/>
            <person name="Hauser H."/>
            <person name="Hornsby T."/>
            <person name="Holroyd S."/>
            <person name="Horrocks P."/>
            <person name="Humphray S."/>
            <person name="Jagels K."/>
            <person name="James D."/>
            <person name="Johnson D."/>
            <person name="Kerhornou A."/>
            <person name="Knight A."/>
            <person name="Kontfortov B."/>
            <person name="Keyes S."/>
            <person name="Larke N."/>
            <person name="Lawson D."/>
            <person name="Lennard N."/>
            <person name="Line A."/>
            <person name="Maddison M."/>
            <person name="McLean J."/>
            <person name="Mooney P."/>
            <person name="Moule S."/>
            <person name="Murphy L."/>
            <person name="Oliver K."/>
            <person name="Ormond D."/>
            <person name="Price C."/>
            <person name="Quail M.A."/>
            <person name="Rabbinowitsch E."/>
            <person name="Rajandream M-A."/>
            <person name="Rutter S."/>
            <person name="Rutherford K.M."/>
            <person name="Sanders M."/>
            <person name="Simmonds M."/>
            <person name="Seeger K."/>
            <person name="Sharp S."/>
            <person name="Smith R."/>
            <person name="Squares R."/>
            <person name="Squares S."/>
            <person name="Stevens K."/>
            <person name="Taylor K."/>
            <person name="Tivey A."/>
            <person name="Unwin L."/>
            <person name="Whitehead S."/>
            <person name="Woodward J."/>
            <person name="Sulston J.E."/>
            <person name="Craig A."/>
            <person name="Newbold C."/>
            <person name="Barrell B.G."/>
        </authorList>
    </citation>
    <scope>NUCLEOTIDE SEQUENCE [LARGE SCALE GENOMIC DNA]</scope>
    <source>
        <strain evidence="4">Isolate 3D7</strain>
    </source>
</reference>
<reference evidence="4" key="1">
    <citation type="journal article" date="2002" name="Nature">
        <title>Genome sequence of the human malaria parasite Plasmodium falciparum.</title>
        <authorList>
            <person name="Gardner M.J."/>
            <person name="Hall N."/>
            <person name="Fung E."/>
            <person name="White O."/>
            <person name="Berriman M."/>
            <person name="Hyman R.W."/>
            <person name="Carlton J.M."/>
            <person name="Pain A."/>
            <person name="Nelson K.E."/>
            <person name="Bowman S."/>
            <person name="Paulsen I.T."/>
            <person name="James K."/>
            <person name="Eisen J.A."/>
            <person name="Rutherford K."/>
            <person name="Salzberg S.L."/>
            <person name="Craig A."/>
            <person name="Kyes S."/>
            <person name="Chan M.S."/>
            <person name="Nene V."/>
            <person name="Shallom S.J."/>
            <person name="Suh B."/>
            <person name="Peterson J."/>
            <person name="Angiuoli S."/>
            <person name="Pertea M."/>
            <person name="Allen J."/>
            <person name="Selengut J."/>
            <person name="Haft D."/>
            <person name="Mather M.W."/>
            <person name="Vaidya A.B."/>
            <person name="Martin D.M."/>
            <person name="Fairlamb A.H."/>
            <person name="Fraunholz M.J."/>
            <person name="Roos D.S."/>
            <person name="Ralph S.A."/>
            <person name="McFadden G.I."/>
            <person name="Cummings L.M."/>
            <person name="Subramanian G.M."/>
            <person name="Mungall C."/>
            <person name="Venter J.C."/>
            <person name="Carucci D.J."/>
            <person name="Hoffman S.L."/>
            <person name="Newbold C."/>
            <person name="Davis R.W."/>
            <person name="Fraser C.M."/>
            <person name="Barrell B."/>
        </authorList>
    </citation>
    <scope>NUCLEOTIDE SEQUENCE [LARGE SCALE GENOMIC DNA]</scope>
    <source>
        <strain evidence="4">Isolate 3D7</strain>
    </source>
</reference>
<keyword evidence="1" id="KW-1133">Transmembrane helix</keyword>
<keyword evidence="1" id="KW-0812">Transmembrane</keyword>
<dbReference type="InParanoid" id="Q8IFQ3"/>
<feature type="transmembrane region" description="Helical" evidence="1">
    <location>
        <begin position="304"/>
        <end position="326"/>
    </location>
</feature>